<dbReference type="KEGG" id="mhos:CXR34_08205"/>
<dbReference type="AlphaFoldDB" id="A0A2K9DIY5"/>
<evidence type="ECO:0000313" key="1">
    <source>
        <dbReference type="EMBL" id="AUG29447.1"/>
    </source>
</evidence>
<gene>
    <name evidence="1" type="ORF">CXR34_08205</name>
</gene>
<name>A0A2K9DIY5_9MICO</name>
<accession>A0A2K9DIY5</accession>
<dbReference type="Proteomes" id="UP000233276">
    <property type="component" value="Chromosome"/>
</dbReference>
<organism evidence="1 2">
    <name type="scientific">Microbacterium hominis</name>
    <dbReference type="NCBI Taxonomy" id="162426"/>
    <lineage>
        <taxon>Bacteria</taxon>
        <taxon>Bacillati</taxon>
        <taxon>Actinomycetota</taxon>
        <taxon>Actinomycetes</taxon>
        <taxon>Micrococcales</taxon>
        <taxon>Microbacteriaceae</taxon>
        <taxon>Microbacterium</taxon>
    </lineage>
</organism>
<dbReference type="EMBL" id="CP025299">
    <property type="protein sequence ID" value="AUG29447.1"/>
    <property type="molecule type" value="Genomic_DNA"/>
</dbReference>
<evidence type="ECO:0000313" key="2">
    <source>
        <dbReference type="Proteomes" id="UP000233276"/>
    </source>
</evidence>
<proteinExistence type="predicted"/>
<dbReference type="RefSeq" id="WP_016464841.1">
    <property type="nucleotide sequence ID" value="NZ_CP025299.1"/>
</dbReference>
<sequence>MTIQIHTLWGIRKGYENDVPELMAAWDEYAVDANPNGFVLACQTERDAWGSDLVAERFIMIDLPRDQILGAFRPLTIPARTPEISADLLTRIVQRLTVGRVGITPSQVEDLDVLGEAYNTLKAGAAPELTASDDEAQPRHEEVPAPTEAPTLGEMAEQMRRWRAAGVTQESLGYVAGQVWWE</sequence>
<protein>
    <submittedName>
        <fullName evidence="1">Uncharacterized protein</fullName>
    </submittedName>
</protein>
<reference evidence="1 2" key="1">
    <citation type="submission" date="2017-12" db="EMBL/GenBank/DDBJ databases">
        <title>Isolation and characterization of estrogens degradatiion strain Microbacterium hominis SJTG1.</title>
        <authorList>
            <person name="Xiong W."/>
            <person name="Yin C."/>
            <person name="Zheng D."/>
            <person name="Liang R."/>
        </authorList>
    </citation>
    <scope>NUCLEOTIDE SEQUENCE [LARGE SCALE GENOMIC DNA]</scope>
    <source>
        <strain evidence="1 2">SJTG1</strain>
    </source>
</reference>